<dbReference type="AlphaFoldDB" id="A0A328KIS6"/>
<organism evidence="1 2">
    <name type="scientific">Dolosigranulum pigrum</name>
    <dbReference type="NCBI Taxonomy" id="29394"/>
    <lineage>
        <taxon>Bacteria</taxon>
        <taxon>Bacillati</taxon>
        <taxon>Bacillota</taxon>
        <taxon>Bacilli</taxon>
        <taxon>Lactobacillales</taxon>
        <taxon>Carnobacteriaceae</taxon>
        <taxon>Dolosigranulum</taxon>
    </lineage>
</organism>
<dbReference type="Proteomes" id="UP000249099">
    <property type="component" value="Unassembled WGS sequence"/>
</dbReference>
<gene>
    <name evidence="1" type="ORF">B8A44_08280</name>
</gene>
<name>A0A328KIS6_9LACT</name>
<dbReference type="RefSeq" id="WP_181452893.1">
    <property type="nucleotide sequence ID" value="NZ_NAQV01000026.1"/>
</dbReference>
<proteinExistence type="predicted"/>
<sequence length="316" mass="36637">MKAELSKIKKLLATETGYAISKATGINQTTIQRWTSGKTDLEDIKFKFAAQLTELYDKLKGETNMLNIISTQVNLSQSIDLREISYEMDFDGIRVEHISFDISENPLTVEMQKELRERMIAKVNDFIDSTDSDEAKNQAHDFIYNTLGSFYDLEKEFEQRIIEEMRTTAIQELEDYIEQLDDEEHDEFLVNTFFGNQNIFEAGVHYQPNHADMWSNNSRYAYEGGDRDAYSIGEVIITFAADYKLATQENLTELINFQLNDLKQNDPELATELFDWYYEPENQEVYFVTSGMAYDGDDKGAFEVAQSENGEIINWR</sequence>
<comment type="caution">
    <text evidence="1">The sequence shown here is derived from an EMBL/GenBank/DDBJ whole genome shotgun (WGS) entry which is preliminary data.</text>
</comment>
<accession>A0A328KIS6</accession>
<evidence type="ECO:0000313" key="2">
    <source>
        <dbReference type="Proteomes" id="UP000249099"/>
    </source>
</evidence>
<evidence type="ECO:0000313" key="1">
    <source>
        <dbReference type="EMBL" id="RAN62257.1"/>
    </source>
</evidence>
<dbReference type="EMBL" id="NAQV01000026">
    <property type="protein sequence ID" value="RAN62257.1"/>
    <property type="molecule type" value="Genomic_DNA"/>
</dbReference>
<reference evidence="1 2" key="1">
    <citation type="submission" date="2017-03" db="EMBL/GenBank/DDBJ databases">
        <title>wgs assembly of Dolosigranulum pigrum KPL CDC strains.</title>
        <authorList>
            <person name="Brugger S.D."/>
            <person name="Pettigrew M."/>
            <person name="Kong Y."/>
            <person name="Lemon K.P."/>
        </authorList>
    </citation>
    <scope>NUCLEOTIDE SEQUENCE [LARGE SCALE GENOMIC DNA]</scope>
    <source>
        <strain evidence="1 2">KPL1931_CDC4294-98</strain>
    </source>
</reference>
<protein>
    <submittedName>
        <fullName evidence="1">Uncharacterized protein</fullName>
    </submittedName>
</protein>